<name>A0A023C1P2_9FLAO</name>
<feature type="signal peptide" evidence="1">
    <location>
        <begin position="1"/>
        <end position="20"/>
    </location>
</feature>
<keyword evidence="3" id="KW-1185">Reference proteome</keyword>
<keyword evidence="1" id="KW-0732">Signal</keyword>
<protein>
    <recommendedName>
        <fullName evidence="4">DUF3887 domain-containing protein</fullName>
    </recommendedName>
</protein>
<dbReference type="AlphaFoldDB" id="A0A023C1P2"/>
<accession>A0A023C1P2</accession>
<evidence type="ECO:0000256" key="1">
    <source>
        <dbReference type="SAM" id="SignalP"/>
    </source>
</evidence>
<comment type="caution">
    <text evidence="2">The sequence shown here is derived from an EMBL/GenBank/DDBJ whole genome shotgun (WGS) entry which is preliminary data.</text>
</comment>
<evidence type="ECO:0000313" key="2">
    <source>
        <dbReference type="EMBL" id="EZH75853.1"/>
    </source>
</evidence>
<evidence type="ECO:0000313" key="3">
    <source>
        <dbReference type="Proteomes" id="UP000023541"/>
    </source>
</evidence>
<organism evidence="2 3">
    <name type="scientific">Aquimarina atlantica</name>
    <dbReference type="NCBI Taxonomy" id="1317122"/>
    <lineage>
        <taxon>Bacteria</taxon>
        <taxon>Pseudomonadati</taxon>
        <taxon>Bacteroidota</taxon>
        <taxon>Flavobacteriia</taxon>
        <taxon>Flavobacteriales</taxon>
        <taxon>Flavobacteriaceae</taxon>
        <taxon>Aquimarina</taxon>
    </lineage>
</organism>
<dbReference type="OrthoDB" id="1189715at2"/>
<dbReference type="EMBL" id="AQRA01000001">
    <property type="protein sequence ID" value="EZH75853.1"/>
    <property type="molecule type" value="Genomic_DNA"/>
</dbReference>
<dbReference type="Proteomes" id="UP000023541">
    <property type="component" value="Unassembled WGS sequence"/>
</dbReference>
<reference evidence="2 3" key="1">
    <citation type="submission" date="2014-04" db="EMBL/GenBank/DDBJ databases">
        <title>Aquimarina sp. 22II-S11-z7 Genome Sequencing.</title>
        <authorList>
            <person name="Lai Q."/>
        </authorList>
    </citation>
    <scope>NUCLEOTIDE SEQUENCE [LARGE SCALE GENOMIC DNA]</scope>
    <source>
        <strain evidence="2 3">22II-S11-z7</strain>
    </source>
</reference>
<gene>
    <name evidence="2" type="ORF">ATO12_03425</name>
</gene>
<feature type="chain" id="PRO_5001516296" description="DUF3887 domain-containing protein" evidence="1">
    <location>
        <begin position="21"/>
        <end position="118"/>
    </location>
</feature>
<dbReference type="RefSeq" id="WP_034238624.1">
    <property type="nucleotide sequence ID" value="NZ_AQRA01000001.1"/>
</dbReference>
<dbReference type="eggNOG" id="ENOG502ZYTS">
    <property type="taxonomic scope" value="Bacteria"/>
</dbReference>
<evidence type="ECO:0008006" key="4">
    <source>
        <dbReference type="Google" id="ProtNLM"/>
    </source>
</evidence>
<proteinExistence type="predicted"/>
<sequence>MKKILSLILFLFLQISFSQTQEDYQQKIIEVTDAYNAKDAGKIFNSFSPQLQSTFTIEKVKQFLSENQSKKGPMGTSSFLLDEDKAKRYLTEFENTSMILILGLSPDKKITKLILEDY</sequence>